<dbReference type="AlphaFoldDB" id="A0A926UU61"/>
<dbReference type="GO" id="GO:0046872">
    <property type="term" value="F:metal ion binding"/>
    <property type="evidence" value="ECO:0007669"/>
    <property type="project" value="UniProtKB-KW"/>
</dbReference>
<name>A0A926UU61_9CYAN</name>
<dbReference type="Proteomes" id="UP000631421">
    <property type="component" value="Unassembled WGS sequence"/>
</dbReference>
<reference evidence="3" key="2">
    <citation type="submission" date="2020-08" db="EMBL/GenBank/DDBJ databases">
        <authorList>
            <person name="Chen M."/>
            <person name="Teng W."/>
            <person name="Zhao L."/>
            <person name="Hu C."/>
            <person name="Zhou Y."/>
            <person name="Han B."/>
            <person name="Song L."/>
            <person name="Shu W."/>
        </authorList>
    </citation>
    <scope>NUCLEOTIDE SEQUENCE</scope>
    <source>
        <strain evidence="3">FACHB-1277</strain>
    </source>
</reference>
<dbReference type="SUPFAM" id="SSF57868">
    <property type="entry name" value="Metallothionein"/>
    <property type="match status" value="1"/>
</dbReference>
<proteinExistence type="predicted"/>
<dbReference type="InterPro" id="IPR000518">
    <property type="entry name" value="Metalthion_fam14_prok"/>
</dbReference>
<dbReference type="InterPro" id="IPR017854">
    <property type="entry name" value="Metalthion_dom_sf"/>
</dbReference>
<dbReference type="PRINTS" id="PR00859">
    <property type="entry name" value="MTPROKARYOTE"/>
</dbReference>
<dbReference type="Pfam" id="PF02069">
    <property type="entry name" value="Metallothio_Pro"/>
    <property type="match status" value="1"/>
</dbReference>
<dbReference type="RefSeq" id="WP_190350573.1">
    <property type="nucleotide sequence ID" value="NZ_JACJPY010000021.1"/>
</dbReference>
<sequence>MTTATETKCACPKCSCMVSLETAIIADGKPYCSQACADGHPEGSTGCKKSGCGCG</sequence>
<reference evidence="3" key="1">
    <citation type="journal article" date="2015" name="ISME J.">
        <title>Draft Genome Sequence of Streptomyces incarnatus NRRL8089, which Produces the Nucleoside Antibiotic Sinefungin.</title>
        <authorList>
            <person name="Oshima K."/>
            <person name="Hattori M."/>
            <person name="Shimizu H."/>
            <person name="Fukuda K."/>
            <person name="Nemoto M."/>
            <person name="Inagaki K."/>
            <person name="Tamura T."/>
        </authorList>
    </citation>
    <scope>NUCLEOTIDE SEQUENCE</scope>
    <source>
        <strain evidence="3">FACHB-1277</strain>
    </source>
</reference>
<evidence type="ECO:0000256" key="2">
    <source>
        <dbReference type="ARBA" id="ARBA00022851"/>
    </source>
</evidence>
<keyword evidence="2" id="KW-0480">Metal-thiolate cluster</keyword>
<organism evidence="3 4">
    <name type="scientific">Pseudanabaena cinerea FACHB-1277</name>
    <dbReference type="NCBI Taxonomy" id="2949581"/>
    <lineage>
        <taxon>Bacteria</taxon>
        <taxon>Bacillati</taxon>
        <taxon>Cyanobacteriota</taxon>
        <taxon>Cyanophyceae</taxon>
        <taxon>Pseudanabaenales</taxon>
        <taxon>Pseudanabaenaceae</taxon>
        <taxon>Pseudanabaena</taxon>
        <taxon>Pseudanabaena cinerea</taxon>
    </lineage>
</organism>
<keyword evidence="4" id="KW-1185">Reference proteome</keyword>
<evidence type="ECO:0000256" key="1">
    <source>
        <dbReference type="ARBA" id="ARBA00022723"/>
    </source>
</evidence>
<gene>
    <name evidence="3" type="ORF">H6F44_08765</name>
</gene>
<accession>A0A926UU61</accession>
<comment type="caution">
    <text evidence="3">The sequence shown here is derived from an EMBL/GenBank/DDBJ whole genome shotgun (WGS) entry which is preliminary data.</text>
</comment>
<dbReference type="EMBL" id="JACJPY010000021">
    <property type="protein sequence ID" value="MBD2150207.1"/>
    <property type="molecule type" value="Genomic_DNA"/>
</dbReference>
<evidence type="ECO:0000313" key="4">
    <source>
        <dbReference type="Proteomes" id="UP000631421"/>
    </source>
</evidence>
<evidence type="ECO:0000313" key="3">
    <source>
        <dbReference type="EMBL" id="MBD2150207.1"/>
    </source>
</evidence>
<dbReference type="Gene3D" id="2.30.170.10">
    <property type="match status" value="1"/>
</dbReference>
<keyword evidence="1" id="KW-0479">Metal-binding</keyword>
<protein>
    <submittedName>
        <fullName evidence="3">Metallothionein</fullName>
    </submittedName>
</protein>